<evidence type="ECO:0000313" key="3">
    <source>
        <dbReference type="EMBL" id="OQN97053.1"/>
    </source>
</evidence>
<gene>
    <name evidence="3" type="ORF">B0A48_16857</name>
</gene>
<feature type="domain" description="Protein kinase" evidence="2">
    <location>
        <begin position="22"/>
        <end position="329"/>
    </location>
</feature>
<dbReference type="Proteomes" id="UP000192596">
    <property type="component" value="Unassembled WGS sequence"/>
</dbReference>
<name>A0A1V8SD89_9PEZI</name>
<evidence type="ECO:0000256" key="1">
    <source>
        <dbReference type="SAM" id="MobiDB-lite"/>
    </source>
</evidence>
<evidence type="ECO:0000313" key="4">
    <source>
        <dbReference type="Proteomes" id="UP000192596"/>
    </source>
</evidence>
<dbReference type="SUPFAM" id="SSF56112">
    <property type="entry name" value="Protein kinase-like (PK-like)"/>
    <property type="match status" value="1"/>
</dbReference>
<feature type="region of interest" description="Disordered" evidence="1">
    <location>
        <begin position="326"/>
        <end position="346"/>
    </location>
</feature>
<feature type="region of interest" description="Disordered" evidence="1">
    <location>
        <begin position="368"/>
        <end position="400"/>
    </location>
</feature>
<sequence>MIELQAKEYQAVQTAHARDGGWAASRGLGSGGQGVVSAWINIDQHGSIKERIAVKDTYLEDKDEWDNVYPLVQFTGWKACVIEAGALKAFHELNAQPRKEFVQSLRGLVNNPIIDIRDYQEFVSEGFFRMALEYCPFGDLEELCNIYLEEGRVIPEPFIWCLFAHLADAALLMEQGDLRHSVAGWRTIVHRDMKTANVFLGERSSPEYSLFPVPKLGDFGLTYVISPAHEAYNNGGGTEASRAPEALENSYVEMSTKTNVYGVGLIVLNLMTLDDSIGMIYLDLREPPPVEDSLPYSNTLKNLVRRCVTWGPSRRIDVQTLRKEIQQATSGPGEHTNGYRYPSQAVANGHAGSDAALLIRGDKYAVNLALPPETPPPTPGNQEGEESDGDDLNSLMKMEE</sequence>
<dbReference type="InterPro" id="IPR008271">
    <property type="entry name" value="Ser/Thr_kinase_AS"/>
</dbReference>
<dbReference type="SMART" id="SM00220">
    <property type="entry name" value="S_TKc"/>
    <property type="match status" value="1"/>
</dbReference>
<comment type="caution">
    <text evidence="3">The sequence shown here is derived from an EMBL/GenBank/DDBJ whole genome shotgun (WGS) entry which is preliminary data.</text>
</comment>
<dbReference type="InterPro" id="IPR000719">
    <property type="entry name" value="Prot_kinase_dom"/>
</dbReference>
<dbReference type="GO" id="GO:0004672">
    <property type="term" value="F:protein kinase activity"/>
    <property type="evidence" value="ECO:0007669"/>
    <property type="project" value="InterPro"/>
</dbReference>
<protein>
    <recommendedName>
        <fullName evidence="2">Protein kinase domain-containing protein</fullName>
    </recommendedName>
</protein>
<dbReference type="PROSITE" id="PS50011">
    <property type="entry name" value="PROTEIN_KINASE_DOM"/>
    <property type="match status" value="1"/>
</dbReference>
<dbReference type="GO" id="GO:0005524">
    <property type="term" value="F:ATP binding"/>
    <property type="evidence" value="ECO:0007669"/>
    <property type="project" value="InterPro"/>
</dbReference>
<dbReference type="EMBL" id="NAJO01000058">
    <property type="protein sequence ID" value="OQN97053.1"/>
    <property type="molecule type" value="Genomic_DNA"/>
</dbReference>
<dbReference type="PROSITE" id="PS00108">
    <property type="entry name" value="PROTEIN_KINASE_ST"/>
    <property type="match status" value="1"/>
</dbReference>
<dbReference type="AlphaFoldDB" id="A0A1V8SD89"/>
<evidence type="ECO:0000259" key="2">
    <source>
        <dbReference type="PROSITE" id="PS50011"/>
    </source>
</evidence>
<reference evidence="4" key="1">
    <citation type="submission" date="2017-03" db="EMBL/GenBank/DDBJ databases">
        <title>Genomes of endolithic fungi from Antarctica.</title>
        <authorList>
            <person name="Coleine C."/>
            <person name="Masonjones S."/>
            <person name="Stajich J.E."/>
        </authorList>
    </citation>
    <scope>NUCLEOTIDE SEQUENCE [LARGE SCALE GENOMIC DNA]</scope>
    <source>
        <strain evidence="4">CCFEE 5527</strain>
    </source>
</reference>
<dbReference type="OrthoDB" id="310217at2759"/>
<dbReference type="InterPro" id="IPR053083">
    <property type="entry name" value="TF_kinase-domain_protein"/>
</dbReference>
<accession>A0A1V8SD89</accession>
<dbReference type="STRING" id="1507870.A0A1V8SD89"/>
<proteinExistence type="predicted"/>
<dbReference type="InterPro" id="IPR011009">
    <property type="entry name" value="Kinase-like_dom_sf"/>
</dbReference>
<dbReference type="InParanoid" id="A0A1V8SD89"/>
<dbReference type="PANTHER" id="PTHR44305">
    <property type="entry name" value="SI:DKEY-192D15.2-RELATED"/>
    <property type="match status" value="1"/>
</dbReference>
<organism evidence="3 4">
    <name type="scientific">Cryoendolithus antarcticus</name>
    <dbReference type="NCBI Taxonomy" id="1507870"/>
    <lineage>
        <taxon>Eukaryota</taxon>
        <taxon>Fungi</taxon>
        <taxon>Dikarya</taxon>
        <taxon>Ascomycota</taxon>
        <taxon>Pezizomycotina</taxon>
        <taxon>Dothideomycetes</taxon>
        <taxon>Dothideomycetidae</taxon>
        <taxon>Cladosporiales</taxon>
        <taxon>Cladosporiaceae</taxon>
        <taxon>Cryoendolithus</taxon>
    </lineage>
</organism>
<dbReference type="Gene3D" id="1.10.510.10">
    <property type="entry name" value="Transferase(Phosphotransferase) domain 1"/>
    <property type="match status" value="1"/>
</dbReference>
<dbReference type="PANTHER" id="PTHR44305:SF24">
    <property type="entry name" value="TYROSINE-PROTEIN KINASE C03B1.5-RELATED"/>
    <property type="match status" value="1"/>
</dbReference>
<keyword evidence="4" id="KW-1185">Reference proteome</keyword>
<dbReference type="Pfam" id="PF00069">
    <property type="entry name" value="Pkinase"/>
    <property type="match status" value="1"/>
</dbReference>